<organism evidence="3">
    <name type="scientific">Acinetobacter baumannii</name>
    <dbReference type="NCBI Taxonomy" id="470"/>
    <lineage>
        <taxon>Bacteria</taxon>
        <taxon>Pseudomonadati</taxon>
        <taxon>Pseudomonadota</taxon>
        <taxon>Gammaproteobacteria</taxon>
        <taxon>Moraxellales</taxon>
        <taxon>Moraxellaceae</taxon>
        <taxon>Acinetobacter</taxon>
        <taxon>Acinetobacter calcoaceticus/baumannii complex</taxon>
    </lineage>
</organism>
<keyword evidence="3" id="KW-0614">Plasmid</keyword>
<sequence length="307" mass="35741">MSIFELFSKRQKKLRGEVPDVYQYENIPNQLRIQVIHIVKDTIGSETQSNKAGEVYKFIHKTLCKEYGRFFLIHEYLTSFSEDIFDFLLQEKNHENCLDVIEAFFKVIDHFVRANKREFYGTKQEPDDAIDELNIRFKEAGVGYQFEQGELIRVDSQFIHSEVVKPVLQLLGKDKDYKGSFAEFLSAHEHYRHGRFKECLNDSLKAFESLMKAIHKKHSWTFNQNDTSKKLINSCLTKGLIPLYLQNQFSSVNTLLESGIPTIRNKEGGHGQGHEVKEVPEYLASYALHLTATNLLFLVKCEENYNK</sequence>
<reference evidence="3" key="1">
    <citation type="submission" date="2014-10" db="EMBL/GenBank/DDBJ databases">
        <title>Acinetobacter baumannii 64-3985 strain harbouring the OXA-58 carbapenemase and APH(3')-VI aminoglycoside phosphotransferase.</title>
        <authorList>
            <person name="Yu H."/>
            <person name="Guo Q."/>
            <person name="Zhou Y."/>
            <person name="Xu X."/>
            <person name="Wang M.G."/>
        </authorList>
    </citation>
    <scope>NUCLEOTIDE SEQUENCE</scope>
    <source>
        <strain evidence="3">64-3985</strain>
        <plasmid evidence="3">pHS35</plasmid>
    </source>
</reference>
<evidence type="ECO:0000259" key="2">
    <source>
        <dbReference type="Pfam" id="PF22809"/>
    </source>
</evidence>
<dbReference type="EMBL" id="KM884819">
    <property type="protein sequence ID" value="AKP49145.1"/>
    <property type="molecule type" value="Genomic_DNA"/>
</dbReference>
<dbReference type="Pfam" id="PF18863">
    <property type="entry name" value="AbiJ_NTD4"/>
    <property type="match status" value="1"/>
</dbReference>
<evidence type="ECO:0000259" key="1">
    <source>
        <dbReference type="Pfam" id="PF18863"/>
    </source>
</evidence>
<geneLocation type="plasmid" evidence="3">
    <name>pHS35</name>
</geneLocation>
<accession>A0A140A0P8</accession>
<dbReference type="InterPro" id="IPR049503">
    <property type="entry name" value="AbiJ_NTD4"/>
</dbReference>
<evidence type="ECO:0000313" key="3">
    <source>
        <dbReference type="EMBL" id="AKP49145.1"/>
    </source>
</evidence>
<dbReference type="RefSeq" id="WP_020753572.1">
    <property type="nucleotide sequence ID" value="NZ_CP134561.1"/>
</dbReference>
<protein>
    <submittedName>
        <fullName evidence="3">Putative cytoplasmic protein</fullName>
    </submittedName>
</protein>
<dbReference type="NCBIfam" id="NF046078">
    <property type="entry name" value="STM4504_CBY0614"/>
    <property type="match status" value="1"/>
</dbReference>
<dbReference type="AlphaFoldDB" id="A0A140A0P8"/>
<dbReference type="InterPro" id="IPR054280">
    <property type="entry name" value="DUF7014"/>
</dbReference>
<feature type="domain" description="HEPN AbiJ-N-terminal" evidence="1">
    <location>
        <begin position="5"/>
        <end position="167"/>
    </location>
</feature>
<name>A0A140A0P8_ACIBA</name>
<proteinExistence type="predicted"/>
<dbReference type="Pfam" id="PF22809">
    <property type="entry name" value="DUF7014"/>
    <property type="match status" value="1"/>
</dbReference>
<feature type="domain" description="DUF7014" evidence="2">
    <location>
        <begin position="169"/>
        <end position="304"/>
    </location>
</feature>